<dbReference type="SMART" id="SM00342">
    <property type="entry name" value="HTH_ARAC"/>
    <property type="match status" value="1"/>
</dbReference>
<keyword evidence="5" id="KW-1133">Transmembrane helix</keyword>
<dbReference type="PRINTS" id="PR00032">
    <property type="entry name" value="HTHARAC"/>
</dbReference>
<evidence type="ECO:0000256" key="2">
    <source>
        <dbReference type="ARBA" id="ARBA00023125"/>
    </source>
</evidence>
<organism evidence="7 8">
    <name type="scientific">Jilunia laotingensis</name>
    <dbReference type="NCBI Taxonomy" id="2763675"/>
    <lineage>
        <taxon>Bacteria</taxon>
        <taxon>Pseudomonadati</taxon>
        <taxon>Bacteroidota</taxon>
        <taxon>Bacteroidia</taxon>
        <taxon>Bacteroidales</taxon>
        <taxon>Bacteroidaceae</taxon>
        <taxon>Jilunia</taxon>
    </lineage>
</organism>
<evidence type="ECO:0000256" key="5">
    <source>
        <dbReference type="SAM" id="Phobius"/>
    </source>
</evidence>
<dbReference type="Gene3D" id="1.25.40.10">
    <property type="entry name" value="Tetratricopeptide repeat domain"/>
    <property type="match status" value="2"/>
</dbReference>
<dbReference type="SUPFAM" id="SSF46689">
    <property type="entry name" value="Homeodomain-like"/>
    <property type="match status" value="1"/>
</dbReference>
<reference evidence="7" key="1">
    <citation type="submission" date="2020-08" db="EMBL/GenBank/DDBJ databases">
        <title>Genome public.</title>
        <authorList>
            <person name="Liu C."/>
            <person name="Sun Q."/>
        </authorList>
    </citation>
    <scope>NUCLEOTIDE SEQUENCE</scope>
    <source>
        <strain evidence="7">N12</strain>
    </source>
</reference>
<feature type="repeat" description="TPR" evidence="4">
    <location>
        <begin position="120"/>
        <end position="153"/>
    </location>
</feature>
<dbReference type="InterPro" id="IPR019734">
    <property type="entry name" value="TPR_rpt"/>
</dbReference>
<dbReference type="InterPro" id="IPR018060">
    <property type="entry name" value="HTH_AraC"/>
</dbReference>
<dbReference type="SMART" id="SM00028">
    <property type="entry name" value="TPR"/>
    <property type="match status" value="3"/>
</dbReference>
<name>A0A926IQH3_9BACT</name>
<dbReference type="PANTHER" id="PTHR43280:SF29">
    <property type="entry name" value="ARAC-FAMILY TRANSCRIPTIONAL REGULATOR"/>
    <property type="match status" value="1"/>
</dbReference>
<evidence type="ECO:0000259" key="6">
    <source>
        <dbReference type="PROSITE" id="PS01124"/>
    </source>
</evidence>
<keyword evidence="1" id="KW-0805">Transcription regulation</keyword>
<evidence type="ECO:0000256" key="4">
    <source>
        <dbReference type="PROSITE-ProRule" id="PRU00339"/>
    </source>
</evidence>
<dbReference type="GO" id="GO:0043565">
    <property type="term" value="F:sequence-specific DNA binding"/>
    <property type="evidence" value="ECO:0007669"/>
    <property type="project" value="InterPro"/>
</dbReference>
<keyword evidence="3" id="KW-0804">Transcription</keyword>
<dbReference type="Gene3D" id="1.10.10.60">
    <property type="entry name" value="Homeodomain-like"/>
    <property type="match status" value="2"/>
</dbReference>
<dbReference type="InterPro" id="IPR020449">
    <property type="entry name" value="Tscrpt_reg_AraC-type_HTH"/>
</dbReference>
<evidence type="ECO:0000256" key="1">
    <source>
        <dbReference type="ARBA" id="ARBA00023015"/>
    </source>
</evidence>
<dbReference type="PANTHER" id="PTHR43280">
    <property type="entry name" value="ARAC-FAMILY TRANSCRIPTIONAL REGULATOR"/>
    <property type="match status" value="1"/>
</dbReference>
<comment type="caution">
    <text evidence="7">The sequence shown here is derived from an EMBL/GenBank/DDBJ whole genome shotgun (WGS) entry which is preliminary data.</text>
</comment>
<accession>A0A926IQH3</accession>
<feature type="domain" description="HTH araC/xylS-type" evidence="6">
    <location>
        <begin position="468"/>
        <end position="577"/>
    </location>
</feature>
<dbReference type="Pfam" id="PF12833">
    <property type="entry name" value="HTH_18"/>
    <property type="match status" value="1"/>
</dbReference>
<dbReference type="SUPFAM" id="SSF48452">
    <property type="entry name" value="TPR-like"/>
    <property type="match status" value="2"/>
</dbReference>
<keyword evidence="4" id="KW-0802">TPR repeat</keyword>
<sequence>MRTIFTLFIGLLIAVSTNGQSSDKYNEIYELLKFLPSQKLITDGDEYYEKQVLDSALICYTLVSSRYTKEMPAPHKRLCAHAYHYSGNIHYVMYNYVQAQTMYFKALEICQESGDSLQLPRIYNNLGNVYAVFGDFKKGRDYYTKAYDGARSSSDKELKIKILNNLLGLYSNVRDSENLEYYLDLCEQLQKEDSVKSIFNYLAKGWISQLKGNPRQAVKYQKQALWLADSLKLPPQYACSALNNISEAFSDMQRYDSVEYYLKKCADIAIQEGLLDVQGNVYRELSEIYSNRNDIKSFFHYSKLYQQINDSIRSMQGYRSISNIEFLFEVNRLNRFITGMQTEQTLKEVRLKNQQQIMNVILVAFFIAVSLLIAVYLQKRKLQHSYREIFMRNKEIIESEKQAKEHYKVFQNEIQKKDLEIAQLQGEIRQTLPANEEYVSDNMVDDDDITEDMPAKYQGSSLTKEQKDRLLSSINKLMDTTLEFCNPDFTLERMAALTKSRPKYVSQVINETYGKNFNRYVNEYRIKEARLRLTDITNYGNYTVKAIAQSVGFRSNSNFNTLFKELTGITPSMYQEMANS</sequence>
<keyword evidence="5" id="KW-0812">Transmembrane</keyword>
<protein>
    <submittedName>
        <fullName evidence="7">Tetratricopeptide repeat protein</fullName>
    </submittedName>
</protein>
<keyword evidence="8" id="KW-1185">Reference proteome</keyword>
<dbReference type="PROSITE" id="PS01124">
    <property type="entry name" value="HTH_ARAC_FAMILY_2"/>
    <property type="match status" value="1"/>
</dbReference>
<dbReference type="InterPro" id="IPR011990">
    <property type="entry name" value="TPR-like_helical_dom_sf"/>
</dbReference>
<evidence type="ECO:0000256" key="3">
    <source>
        <dbReference type="ARBA" id="ARBA00023163"/>
    </source>
</evidence>
<proteinExistence type="predicted"/>
<gene>
    <name evidence="7" type="ORF">H8744_05475</name>
</gene>
<dbReference type="EMBL" id="JACRTF010000001">
    <property type="protein sequence ID" value="MBC8592708.1"/>
    <property type="molecule type" value="Genomic_DNA"/>
</dbReference>
<keyword evidence="5" id="KW-0472">Membrane</keyword>
<evidence type="ECO:0000313" key="8">
    <source>
        <dbReference type="Proteomes" id="UP000651085"/>
    </source>
</evidence>
<dbReference type="AlphaFoldDB" id="A0A926IQH3"/>
<keyword evidence="2" id="KW-0238">DNA-binding</keyword>
<dbReference type="Pfam" id="PF13424">
    <property type="entry name" value="TPR_12"/>
    <property type="match status" value="1"/>
</dbReference>
<feature type="transmembrane region" description="Helical" evidence="5">
    <location>
        <begin position="357"/>
        <end position="377"/>
    </location>
</feature>
<dbReference type="InterPro" id="IPR009057">
    <property type="entry name" value="Homeodomain-like_sf"/>
</dbReference>
<dbReference type="PROSITE" id="PS50005">
    <property type="entry name" value="TPR"/>
    <property type="match status" value="1"/>
</dbReference>
<dbReference type="RefSeq" id="WP_262433881.1">
    <property type="nucleotide sequence ID" value="NZ_JACRTF010000001.1"/>
</dbReference>
<dbReference type="Proteomes" id="UP000651085">
    <property type="component" value="Unassembled WGS sequence"/>
</dbReference>
<dbReference type="GO" id="GO:0003700">
    <property type="term" value="F:DNA-binding transcription factor activity"/>
    <property type="evidence" value="ECO:0007669"/>
    <property type="project" value="InterPro"/>
</dbReference>
<evidence type="ECO:0000313" key="7">
    <source>
        <dbReference type="EMBL" id="MBC8592708.1"/>
    </source>
</evidence>